<dbReference type="GO" id="GO:0005975">
    <property type="term" value="P:carbohydrate metabolic process"/>
    <property type="evidence" value="ECO:0007669"/>
    <property type="project" value="UniProtKB-ARBA"/>
</dbReference>
<name>A0A1H6EDQ0_9ACTN</name>
<reference evidence="2 3" key="1">
    <citation type="submission" date="2016-10" db="EMBL/GenBank/DDBJ databases">
        <authorList>
            <person name="de Groot N.N."/>
        </authorList>
    </citation>
    <scope>NUCLEOTIDE SEQUENCE [LARGE SCALE GENOMIC DNA]</scope>
    <source>
        <strain evidence="2 3">CGMCC 4.2023</strain>
    </source>
</reference>
<dbReference type="InterPro" id="IPR013783">
    <property type="entry name" value="Ig-like_fold"/>
</dbReference>
<keyword evidence="3" id="KW-1185">Reference proteome</keyword>
<dbReference type="RefSeq" id="WP_146088461.1">
    <property type="nucleotide sequence ID" value="NZ_FNVU01000031.1"/>
</dbReference>
<evidence type="ECO:0000313" key="3">
    <source>
        <dbReference type="Proteomes" id="UP000236754"/>
    </source>
</evidence>
<dbReference type="Gene3D" id="2.60.40.10">
    <property type="entry name" value="Immunoglobulins"/>
    <property type="match status" value="1"/>
</dbReference>
<dbReference type="AlphaFoldDB" id="A0A1H6EDQ0"/>
<accession>A0A1H6EDQ0</accession>
<gene>
    <name evidence="2" type="ORF">SAMN05216223_13193</name>
</gene>
<dbReference type="Pfam" id="PF16640">
    <property type="entry name" value="Big_3_5"/>
    <property type="match status" value="1"/>
</dbReference>
<protein>
    <submittedName>
        <fullName evidence="2">Ig-like domain (Group 3)</fullName>
    </submittedName>
</protein>
<feature type="non-terminal residue" evidence="2">
    <location>
        <position position="1"/>
    </location>
</feature>
<evidence type="ECO:0000259" key="1">
    <source>
        <dbReference type="Pfam" id="PF16640"/>
    </source>
</evidence>
<sequence>TVGSHNLTAVYSGSAQFTGSTSPIDTQTVTKANTAANLASAPNPSTFGQLVTFTAMVTAVPPGAGTPTGTVSFFDGATLLGTATLSGGTAILTTSTLAVGAHSLTAVYSGSAQFNGSTSAPVIQTVTSGAPAATHLTASPGTATIGGDGLAHISPLSATLTVLSSGLPVPGQTITYKVGTTTLGTAVTNASGVAVLSNATVSPQTIIRSGSRYTATFAGTAAFGSSTATASLVLA</sequence>
<organism evidence="2 3">
    <name type="scientific">Actinacidiphila yanglinensis</name>
    <dbReference type="NCBI Taxonomy" id="310779"/>
    <lineage>
        <taxon>Bacteria</taxon>
        <taxon>Bacillati</taxon>
        <taxon>Actinomycetota</taxon>
        <taxon>Actinomycetes</taxon>
        <taxon>Kitasatosporales</taxon>
        <taxon>Streptomycetaceae</taxon>
        <taxon>Actinacidiphila</taxon>
    </lineage>
</organism>
<dbReference type="InterPro" id="IPR032109">
    <property type="entry name" value="Big_3_5"/>
</dbReference>
<evidence type="ECO:0000313" key="2">
    <source>
        <dbReference type="EMBL" id="SEG94994.1"/>
    </source>
</evidence>
<dbReference type="Proteomes" id="UP000236754">
    <property type="component" value="Unassembled WGS sequence"/>
</dbReference>
<feature type="domain" description="Bacterial Ig-like" evidence="1">
    <location>
        <begin position="39"/>
        <end position="127"/>
    </location>
</feature>
<dbReference type="EMBL" id="FNVU01000031">
    <property type="protein sequence ID" value="SEG94994.1"/>
    <property type="molecule type" value="Genomic_DNA"/>
</dbReference>
<proteinExistence type="predicted"/>